<evidence type="ECO:0000313" key="4">
    <source>
        <dbReference type="EMBL" id="KAL0480866.1"/>
    </source>
</evidence>
<evidence type="ECO:0000259" key="3">
    <source>
        <dbReference type="Pfam" id="PF05004"/>
    </source>
</evidence>
<dbReference type="InterPro" id="IPR039777">
    <property type="entry name" value="IFRD"/>
</dbReference>
<organism evidence="4 5">
    <name type="scientific">Acrasis kona</name>
    <dbReference type="NCBI Taxonomy" id="1008807"/>
    <lineage>
        <taxon>Eukaryota</taxon>
        <taxon>Discoba</taxon>
        <taxon>Heterolobosea</taxon>
        <taxon>Tetramitia</taxon>
        <taxon>Eutetramitia</taxon>
        <taxon>Acrasidae</taxon>
        <taxon>Acrasis</taxon>
    </lineage>
</organism>
<proteinExistence type="inferred from homology"/>
<reference evidence="4 5" key="1">
    <citation type="submission" date="2024-03" db="EMBL/GenBank/DDBJ databases">
        <title>The Acrasis kona genome and developmental transcriptomes reveal deep origins of eukaryotic multicellular pathways.</title>
        <authorList>
            <person name="Sheikh S."/>
            <person name="Fu C.-J."/>
            <person name="Brown M.W."/>
            <person name="Baldauf S.L."/>
        </authorList>
    </citation>
    <scope>NUCLEOTIDE SEQUENCE [LARGE SCALE GENOMIC DNA]</scope>
    <source>
        <strain evidence="4 5">ATCC MYA-3509</strain>
    </source>
</reference>
<feature type="domain" description="Interferon-related developmental regulator N-terminal" evidence="3">
    <location>
        <begin position="22"/>
        <end position="331"/>
    </location>
</feature>
<comment type="caution">
    <text evidence="4">The sequence shown here is derived from an EMBL/GenBank/DDBJ whole genome shotgun (WGS) entry which is preliminary data.</text>
</comment>
<gene>
    <name evidence="4" type="ORF">AKO1_004046</name>
</gene>
<dbReference type="PANTHER" id="PTHR12354:SF1">
    <property type="entry name" value="INTERFERON-RELATED DEVELOPMENTAL REGULATOR 1"/>
    <property type="match status" value="1"/>
</dbReference>
<dbReference type="InterPro" id="IPR011989">
    <property type="entry name" value="ARM-like"/>
</dbReference>
<comment type="similarity">
    <text evidence="1">Belongs to the IFRD family.</text>
</comment>
<dbReference type="Pfam" id="PF05004">
    <property type="entry name" value="IFRD"/>
    <property type="match status" value="1"/>
</dbReference>
<evidence type="ECO:0000256" key="2">
    <source>
        <dbReference type="SAM" id="MobiDB-lite"/>
    </source>
</evidence>
<protein>
    <submittedName>
        <fullName evidence="4">Interferon-related protein</fullName>
    </submittedName>
</protein>
<dbReference type="SUPFAM" id="SSF48371">
    <property type="entry name" value="ARM repeat"/>
    <property type="match status" value="1"/>
</dbReference>
<evidence type="ECO:0000313" key="5">
    <source>
        <dbReference type="Proteomes" id="UP001431209"/>
    </source>
</evidence>
<dbReference type="Gene3D" id="1.25.10.10">
    <property type="entry name" value="Leucine-rich Repeat Variant"/>
    <property type="match status" value="1"/>
</dbReference>
<dbReference type="InterPro" id="IPR007701">
    <property type="entry name" value="Interferon-rel_develop_reg_N"/>
</dbReference>
<name>A0AAW2YTV3_9EUKA</name>
<dbReference type="PANTHER" id="PTHR12354">
    <property type="entry name" value="INTERFERON-RELATED DEVELOPMENTAL REGULATOR"/>
    <property type="match status" value="1"/>
</dbReference>
<feature type="compositionally biased region" description="Basic residues" evidence="2">
    <location>
        <begin position="1"/>
        <end position="11"/>
    </location>
</feature>
<keyword evidence="5" id="KW-1185">Reference proteome</keyword>
<feature type="region of interest" description="Disordered" evidence="2">
    <location>
        <begin position="1"/>
        <end position="44"/>
    </location>
</feature>
<dbReference type="AlphaFoldDB" id="A0AAW2YTV3"/>
<dbReference type="EMBL" id="JAOPGA020000701">
    <property type="protein sequence ID" value="KAL0480866.1"/>
    <property type="molecule type" value="Genomic_DNA"/>
</dbReference>
<sequence>MAKKDKKSTSRKARDEDLDDNMSDTSLTISDSIEGSDEEENEKDWEDKLLDAIDGLTEKRATTRLSNLQTVYDIMSEKHAKAALKGRIDTLTHGVITCVQRGTSDKECILGIETLSLITITVGSPQGAKPIRGSDDSLHLSDELRQRVRELLTLKCVEGKSNDANQNVRHAAVMALAIVAFVEDDGREVASEMGMCKKFEDTYMSKEPDMSILAQAITGWTLMASITPTHIQASSLLQRIKPRLIKCLNKGDLNVKIACGEALALLYEAVHKDLRHAEDEGEFSDEEILKETDDEWMAQLNQLSTQTTKQVAKKDRSVQKSSFRDIIETIEQGTRPQVKFIVKKTTLTFDDWRSIVQYNALRTVLGSGLIHHVSDNEFVRDVFNVSDVVFDEKSARKLNKDQKQALLSKKSHHKKMDTIDKAMRTRSSHDLTIFDTSYD</sequence>
<dbReference type="Proteomes" id="UP001431209">
    <property type="component" value="Unassembled WGS sequence"/>
</dbReference>
<feature type="compositionally biased region" description="Acidic residues" evidence="2">
    <location>
        <begin position="34"/>
        <end position="44"/>
    </location>
</feature>
<accession>A0AAW2YTV3</accession>
<evidence type="ECO:0000256" key="1">
    <source>
        <dbReference type="ARBA" id="ARBA00008828"/>
    </source>
</evidence>
<dbReference type="InterPro" id="IPR016024">
    <property type="entry name" value="ARM-type_fold"/>
</dbReference>